<organism evidence="4 5">
    <name type="scientific">Alloyangia pacifica</name>
    <dbReference type="NCBI Taxonomy" id="311180"/>
    <lineage>
        <taxon>Bacteria</taxon>
        <taxon>Pseudomonadati</taxon>
        <taxon>Pseudomonadota</taxon>
        <taxon>Alphaproteobacteria</taxon>
        <taxon>Rhodobacterales</taxon>
        <taxon>Roseobacteraceae</taxon>
        <taxon>Alloyangia</taxon>
    </lineage>
</organism>
<evidence type="ECO:0000313" key="5">
    <source>
        <dbReference type="Proteomes" id="UP000199392"/>
    </source>
</evidence>
<name>A0A1I6WBC6_9RHOB</name>
<comment type="similarity">
    <text evidence="1">Belongs to the virb1 family.</text>
</comment>
<dbReference type="Proteomes" id="UP000199392">
    <property type="component" value="Unassembled WGS sequence"/>
</dbReference>
<evidence type="ECO:0000256" key="2">
    <source>
        <dbReference type="SAM" id="SignalP"/>
    </source>
</evidence>
<evidence type="ECO:0000259" key="3">
    <source>
        <dbReference type="Pfam" id="PF01464"/>
    </source>
</evidence>
<proteinExistence type="inferred from homology"/>
<dbReference type="SUPFAM" id="SSF53955">
    <property type="entry name" value="Lysozyme-like"/>
    <property type="match status" value="1"/>
</dbReference>
<dbReference type="InterPro" id="IPR023346">
    <property type="entry name" value="Lysozyme-like_dom_sf"/>
</dbReference>
<accession>A0A1I6WBC6</accession>
<dbReference type="Gene3D" id="1.10.530.10">
    <property type="match status" value="1"/>
</dbReference>
<dbReference type="CDD" id="cd00254">
    <property type="entry name" value="LT-like"/>
    <property type="match status" value="1"/>
</dbReference>
<dbReference type="Pfam" id="PF01464">
    <property type="entry name" value="SLT"/>
    <property type="match status" value="1"/>
</dbReference>
<dbReference type="InterPro" id="IPR008258">
    <property type="entry name" value="Transglycosylase_SLT_dom_1"/>
</dbReference>
<evidence type="ECO:0000256" key="1">
    <source>
        <dbReference type="ARBA" id="ARBA00009387"/>
    </source>
</evidence>
<protein>
    <submittedName>
        <fullName evidence="4">Soluble lytic murein transglycosylase</fullName>
    </submittedName>
</protein>
<dbReference type="AlphaFoldDB" id="A0A1I6WBC6"/>
<reference evidence="5" key="1">
    <citation type="submission" date="2016-10" db="EMBL/GenBank/DDBJ databases">
        <authorList>
            <person name="Varghese N."/>
            <person name="Submissions S."/>
        </authorList>
    </citation>
    <scope>NUCLEOTIDE SEQUENCE [LARGE SCALE GENOMIC DNA]</scope>
    <source>
        <strain evidence="5">DSM 26894</strain>
    </source>
</reference>
<dbReference type="STRING" id="311180.SAMN04488050_11774"/>
<feature type="domain" description="Transglycosylase SLT" evidence="3">
    <location>
        <begin position="125"/>
        <end position="201"/>
    </location>
</feature>
<keyword evidence="2" id="KW-0732">Signal</keyword>
<sequence>MGKFSAMLNRFIPALAALMIAPMAQANTGPAPVTQAALAVAAPTMPRVSPHALSDAPESLQAVSMSPRPLARRVIIPKARWGTSGGRSTWSLAVLSSLRGHANALPDVVPADIDTWCPAYESGSREQREAFWLGLVSALVKHESTFKPTAVGGGGKWIGLMQILPSTARLYGCQATTVAGLKDPRANLSCGLRIMARTVARDGVVSANMRGVAADWGPFHSRKKREDMIAWTRSQAYCTGMGRSLRPVERPVSLLPGIMASNEAGAGTSPMARSRPLDASYANTFISTQGQLLEIDG</sequence>
<evidence type="ECO:0000313" key="4">
    <source>
        <dbReference type="EMBL" id="SFT23270.1"/>
    </source>
</evidence>
<keyword evidence="5" id="KW-1185">Reference proteome</keyword>
<dbReference type="EMBL" id="FOZW01000017">
    <property type="protein sequence ID" value="SFT23270.1"/>
    <property type="molecule type" value="Genomic_DNA"/>
</dbReference>
<feature type="signal peptide" evidence="2">
    <location>
        <begin position="1"/>
        <end position="26"/>
    </location>
</feature>
<feature type="chain" id="PRO_5011482436" evidence="2">
    <location>
        <begin position="27"/>
        <end position="297"/>
    </location>
</feature>
<gene>
    <name evidence="4" type="ORF">SAMN04488050_11774</name>
</gene>